<feature type="compositionally biased region" description="Basic and acidic residues" evidence="6">
    <location>
        <begin position="1"/>
        <end position="12"/>
    </location>
</feature>
<organism evidence="8 9">
    <name type="scientific">Oceaniovalibus guishaninsula JLT2003</name>
    <dbReference type="NCBI Taxonomy" id="1231392"/>
    <lineage>
        <taxon>Bacteria</taxon>
        <taxon>Pseudomonadati</taxon>
        <taxon>Pseudomonadota</taxon>
        <taxon>Alphaproteobacteria</taxon>
        <taxon>Rhodobacterales</taxon>
        <taxon>Roseobacteraceae</taxon>
        <taxon>Oceaniovalibus</taxon>
    </lineage>
</organism>
<protein>
    <submittedName>
        <fullName evidence="8">ABC peptide transporter, inner membrane subunit</fullName>
    </submittedName>
</protein>
<dbReference type="Gene3D" id="1.10.3720.10">
    <property type="entry name" value="MetI-like"/>
    <property type="match status" value="1"/>
</dbReference>
<evidence type="ECO:0000313" key="9">
    <source>
        <dbReference type="Proteomes" id="UP000006765"/>
    </source>
</evidence>
<keyword evidence="2 5" id="KW-0812">Transmembrane</keyword>
<feature type="transmembrane region" description="Helical" evidence="5">
    <location>
        <begin position="268"/>
        <end position="286"/>
    </location>
</feature>
<dbReference type="STRING" id="1231392.OCGS_1307"/>
<dbReference type="GO" id="GO:0042884">
    <property type="term" value="P:microcin transport"/>
    <property type="evidence" value="ECO:0007669"/>
    <property type="project" value="TreeGrafter"/>
</dbReference>
<keyword evidence="9" id="KW-1185">Reference proteome</keyword>
<dbReference type="eggNOG" id="COG4239">
    <property type="taxonomic scope" value="Bacteria"/>
</dbReference>
<dbReference type="PATRIC" id="fig|1231392.3.peg.1311"/>
<accession>K2HNM6</accession>
<feature type="compositionally biased region" description="Pro residues" evidence="6">
    <location>
        <begin position="23"/>
        <end position="37"/>
    </location>
</feature>
<name>K2HNM6_9RHOB</name>
<dbReference type="AlphaFoldDB" id="K2HNM6"/>
<gene>
    <name evidence="8" type="ORF">OCGS_1307</name>
</gene>
<feature type="domain" description="ABC transmembrane type-1" evidence="7">
    <location>
        <begin position="204"/>
        <end position="396"/>
    </location>
</feature>
<comment type="subcellular location">
    <subcellularLocation>
        <location evidence="1 5">Cell membrane</location>
        <topology evidence="1 5">Multi-pass membrane protein</topology>
    </subcellularLocation>
</comment>
<evidence type="ECO:0000256" key="3">
    <source>
        <dbReference type="ARBA" id="ARBA00022989"/>
    </source>
</evidence>
<dbReference type="CDD" id="cd06261">
    <property type="entry name" value="TM_PBP2"/>
    <property type="match status" value="1"/>
</dbReference>
<evidence type="ECO:0000259" key="7">
    <source>
        <dbReference type="PROSITE" id="PS50928"/>
    </source>
</evidence>
<dbReference type="Pfam" id="PF00528">
    <property type="entry name" value="BPD_transp_1"/>
    <property type="match status" value="1"/>
</dbReference>
<evidence type="ECO:0000256" key="4">
    <source>
        <dbReference type="ARBA" id="ARBA00023136"/>
    </source>
</evidence>
<feature type="transmembrane region" description="Helical" evidence="5">
    <location>
        <begin position="323"/>
        <end position="350"/>
    </location>
</feature>
<comment type="caution">
    <text evidence="8">The sequence shown here is derived from an EMBL/GenBank/DDBJ whole genome shotgun (WGS) entry which is preliminary data.</text>
</comment>
<feature type="transmembrane region" description="Helical" evidence="5">
    <location>
        <begin position="62"/>
        <end position="83"/>
    </location>
</feature>
<dbReference type="InterPro" id="IPR025966">
    <property type="entry name" value="OppC_N"/>
</dbReference>
<dbReference type="PROSITE" id="PS50928">
    <property type="entry name" value="ABC_TM1"/>
    <property type="match status" value="1"/>
</dbReference>
<dbReference type="EMBL" id="AMGO01000021">
    <property type="protein sequence ID" value="EKE44469.1"/>
    <property type="molecule type" value="Genomic_DNA"/>
</dbReference>
<evidence type="ECO:0000256" key="5">
    <source>
        <dbReference type="RuleBase" id="RU363032"/>
    </source>
</evidence>
<dbReference type="InterPro" id="IPR000515">
    <property type="entry name" value="MetI-like"/>
</dbReference>
<dbReference type="RefSeq" id="WP_007426459.1">
    <property type="nucleotide sequence ID" value="NZ_AMGO01000021.1"/>
</dbReference>
<reference evidence="8 9" key="1">
    <citation type="journal article" date="2012" name="J. Bacteriol.">
        <title>Draft Genome Sequence of Oceaniovalibus guishaninsula JLT2003T.</title>
        <authorList>
            <person name="Tang K."/>
            <person name="Liu K."/>
            <person name="Jiao N."/>
        </authorList>
    </citation>
    <scope>NUCLEOTIDE SEQUENCE [LARGE SCALE GENOMIC DNA]</scope>
    <source>
        <strain evidence="8 9">JLT2003</strain>
    </source>
</reference>
<dbReference type="PANTHER" id="PTHR30325:SF0">
    <property type="entry name" value="INNER MEMBRANE ABC TRANSPORTER PERMEASE PROTEIN YEJE"/>
    <property type="match status" value="1"/>
</dbReference>
<dbReference type="GO" id="GO:0055085">
    <property type="term" value="P:transmembrane transport"/>
    <property type="evidence" value="ECO:0007669"/>
    <property type="project" value="InterPro"/>
</dbReference>
<dbReference type="PANTHER" id="PTHR30325">
    <property type="entry name" value="MEMBRANE COMPONENT OF ABC TRANSPORTER"/>
    <property type="match status" value="1"/>
</dbReference>
<dbReference type="Pfam" id="PF12911">
    <property type="entry name" value="OppC_N"/>
    <property type="match status" value="1"/>
</dbReference>
<comment type="similarity">
    <text evidence="5">Belongs to the binding-protein-dependent transport system permease family.</text>
</comment>
<keyword evidence="4 5" id="KW-0472">Membrane</keyword>
<dbReference type="Proteomes" id="UP000006765">
    <property type="component" value="Unassembled WGS sequence"/>
</dbReference>
<feature type="transmembrane region" description="Helical" evidence="5">
    <location>
        <begin position="370"/>
        <end position="392"/>
    </location>
</feature>
<evidence type="ECO:0000256" key="1">
    <source>
        <dbReference type="ARBA" id="ARBA00004651"/>
    </source>
</evidence>
<feature type="transmembrane region" description="Helical" evidence="5">
    <location>
        <begin position="244"/>
        <end position="262"/>
    </location>
</feature>
<dbReference type="SUPFAM" id="SSF161098">
    <property type="entry name" value="MetI-like"/>
    <property type="match status" value="1"/>
</dbReference>
<feature type="region of interest" description="Disordered" evidence="6">
    <location>
        <begin position="1"/>
        <end position="43"/>
    </location>
</feature>
<evidence type="ECO:0000256" key="6">
    <source>
        <dbReference type="SAM" id="MobiDB-lite"/>
    </source>
</evidence>
<evidence type="ECO:0000313" key="8">
    <source>
        <dbReference type="EMBL" id="EKE44469.1"/>
    </source>
</evidence>
<sequence>MTRPDRIPHDPAEPTEPGIVTPPIQPSPGQDAPPPVAPASRRPFLSPLNRRRWRNFRRNGRAFWSLVIFTAIFTCSLFAEFIANDKPILLSFDGEWRMPIFSFYPETAFGGDFRTEAVYKDIEVQCLIRSGGLEDCFDDPEGVIAEGAVAEGAQPGWMIWPPIPYSYDTINDIGRAAPSPPDGDHLLGTDDTARDVAARVLYGFRLSILFTLIVTVLCTLVGVAAGAVQGYFGGWTDLAFQRVLEIWSSTPSLFVIIILFAILDRSFWILVFISVLFGWPALVGVVRAEFLRARNFEYVRAARALGVGSGTIMFRHMLPNAMVATVTMLPFVITGTISTLAGLDFLGFGLPSSAPSLGELTLQAKQNLQAPWLGFTAFFTFAIMLSLLVFIFEGVRDAFDPRKTFQ</sequence>
<dbReference type="GO" id="GO:0005886">
    <property type="term" value="C:plasma membrane"/>
    <property type="evidence" value="ECO:0007669"/>
    <property type="project" value="UniProtKB-SubCell"/>
</dbReference>
<dbReference type="InterPro" id="IPR035906">
    <property type="entry name" value="MetI-like_sf"/>
</dbReference>
<keyword evidence="3 5" id="KW-1133">Transmembrane helix</keyword>
<evidence type="ECO:0000256" key="2">
    <source>
        <dbReference type="ARBA" id="ARBA00022692"/>
    </source>
</evidence>
<proteinExistence type="inferred from homology"/>
<keyword evidence="5" id="KW-0813">Transport</keyword>
<feature type="transmembrane region" description="Helical" evidence="5">
    <location>
        <begin position="208"/>
        <end position="232"/>
    </location>
</feature>